<dbReference type="InterPro" id="IPR028586">
    <property type="entry name" value="AK3/Ak4_mitochondrial"/>
</dbReference>
<feature type="binding site" evidence="7">
    <location>
        <begin position="145"/>
        <end position="146"/>
    </location>
    <ligand>
        <name>GTP</name>
        <dbReference type="ChEBI" id="CHEBI:37565"/>
    </ligand>
</feature>
<dbReference type="GO" id="GO:0004017">
    <property type="term" value="F:AMP kinase activity"/>
    <property type="evidence" value="ECO:0007669"/>
    <property type="project" value="InterPro"/>
</dbReference>
<dbReference type="EC" id="2.7.4.10" evidence="7"/>
<feature type="domain" description="Adenylate kinase active site lid" evidence="9">
    <location>
        <begin position="136"/>
        <end position="171"/>
    </location>
</feature>
<keyword evidence="11" id="KW-1185">Reference proteome</keyword>
<feature type="region of interest" description="Disordered" evidence="8">
    <location>
        <begin position="153"/>
        <end position="176"/>
    </location>
</feature>
<dbReference type="GO" id="GO:0046033">
    <property type="term" value="P:AMP metabolic process"/>
    <property type="evidence" value="ECO:0007669"/>
    <property type="project" value="UniProtKB-UniRule"/>
</dbReference>
<feature type="binding site" evidence="7">
    <location>
        <position position="169"/>
    </location>
    <ligand>
        <name>AMP</name>
        <dbReference type="ChEBI" id="CHEBI:456215"/>
    </ligand>
</feature>
<dbReference type="Gene3D" id="3.40.50.300">
    <property type="entry name" value="P-loop containing nucleotide triphosphate hydrolases"/>
    <property type="match status" value="1"/>
</dbReference>
<organism evidence="10 11">
    <name type="scientific">Maudiozyma humilis</name>
    <name type="common">Sour dough yeast</name>
    <name type="synonym">Kazachstania humilis</name>
    <dbReference type="NCBI Taxonomy" id="51915"/>
    <lineage>
        <taxon>Eukaryota</taxon>
        <taxon>Fungi</taxon>
        <taxon>Dikarya</taxon>
        <taxon>Ascomycota</taxon>
        <taxon>Saccharomycotina</taxon>
        <taxon>Saccharomycetes</taxon>
        <taxon>Saccharomycetales</taxon>
        <taxon>Saccharomycetaceae</taxon>
        <taxon>Maudiozyma</taxon>
    </lineage>
</organism>
<evidence type="ECO:0000313" key="10">
    <source>
        <dbReference type="EMBL" id="GMM56033.1"/>
    </source>
</evidence>
<reference evidence="10 11" key="1">
    <citation type="journal article" date="2023" name="Elife">
        <title>Identification of key yeast species and microbe-microbe interactions impacting larval growth of Drosophila in the wild.</title>
        <authorList>
            <person name="Mure A."/>
            <person name="Sugiura Y."/>
            <person name="Maeda R."/>
            <person name="Honda K."/>
            <person name="Sakurai N."/>
            <person name="Takahashi Y."/>
            <person name="Watada M."/>
            <person name="Katoh T."/>
            <person name="Gotoh A."/>
            <person name="Gotoh Y."/>
            <person name="Taniguchi I."/>
            <person name="Nakamura K."/>
            <person name="Hayashi T."/>
            <person name="Katayama T."/>
            <person name="Uemura T."/>
            <person name="Hattori Y."/>
        </authorList>
    </citation>
    <scope>NUCLEOTIDE SEQUENCE [LARGE SCALE GENOMIC DNA]</scope>
    <source>
        <strain evidence="10 11">KH-74</strain>
    </source>
</reference>
<evidence type="ECO:0000256" key="2">
    <source>
        <dbReference type="ARBA" id="ARBA00022679"/>
    </source>
</evidence>
<feature type="binding site" evidence="7">
    <location>
        <begin position="94"/>
        <end position="97"/>
    </location>
    <ligand>
        <name>AMP</name>
        <dbReference type="ChEBI" id="CHEBI:456215"/>
    </ligand>
</feature>
<accession>A0AAV5RXQ2</accession>
<feature type="binding site" evidence="7">
    <location>
        <position position="180"/>
    </location>
    <ligand>
        <name>AMP</name>
        <dbReference type="ChEBI" id="CHEBI:456215"/>
    </ligand>
</feature>
<proteinExistence type="inferred from homology"/>
<dbReference type="GO" id="GO:0006172">
    <property type="term" value="P:ADP biosynthetic process"/>
    <property type="evidence" value="ECO:0007669"/>
    <property type="project" value="UniProtKB-UniRule"/>
</dbReference>
<evidence type="ECO:0000256" key="7">
    <source>
        <dbReference type="HAMAP-Rule" id="MF_03169"/>
    </source>
</evidence>
<evidence type="ECO:0000256" key="5">
    <source>
        <dbReference type="ARBA" id="ARBA00023128"/>
    </source>
</evidence>
<sequence>MTLGSFRLLLLGAPGAGKGTITRKLRDVVPSLNSISSGDLLRREIQAETKLGSIASKYIDKGRLIPDELIISLVSNHISTLSQKGMGAQWLLDGFPRTLHQATALHDILEPRNQCLTHVVELVVPEEAILGRIETRYVHVPSGRVYNLSYNPPKVPGRDDVTGEPLEKRSDDNEETVKRRLKAYNEMAQPLRDFYGSRGLLHTASGDTSDIIFPKVLEALKK</sequence>
<keyword evidence="3 7" id="KW-0547">Nucleotide-binding</keyword>
<dbReference type="GO" id="GO:0046041">
    <property type="term" value="P:ITP metabolic process"/>
    <property type="evidence" value="ECO:0007669"/>
    <property type="project" value="UniProtKB-UniRule"/>
</dbReference>
<keyword evidence="6 7" id="KW-0342">GTP-binding</keyword>
<dbReference type="SUPFAM" id="SSF52540">
    <property type="entry name" value="P-loop containing nucleoside triphosphate hydrolases"/>
    <property type="match status" value="1"/>
</dbReference>
<gene>
    <name evidence="7" type="primary">ADK2</name>
    <name evidence="10" type="ORF">DAKH74_026490</name>
</gene>
<dbReference type="InterPro" id="IPR000850">
    <property type="entry name" value="Adenylat/UMP-CMP_kin"/>
</dbReference>
<dbReference type="GO" id="GO:0046899">
    <property type="term" value="F:nucleoside triphosphate adenylate kinase activity"/>
    <property type="evidence" value="ECO:0007669"/>
    <property type="project" value="UniProtKB-UniRule"/>
</dbReference>
<keyword evidence="4 7" id="KW-0418">Kinase</keyword>
<keyword evidence="2 7" id="KW-0808">Transferase</keyword>
<comment type="caution">
    <text evidence="10">The sequence shown here is derived from an EMBL/GenBank/DDBJ whole genome shotgun (WGS) entry which is preliminary data.</text>
</comment>
<comment type="subcellular location">
    <subcellularLocation>
        <location evidence="1 7">Mitochondrion matrix</location>
    </subcellularLocation>
</comment>
<dbReference type="InterPro" id="IPR033690">
    <property type="entry name" value="Adenylat_kinase_CS"/>
</dbReference>
<dbReference type="PRINTS" id="PR00094">
    <property type="entry name" value="ADENYLTKNASE"/>
</dbReference>
<dbReference type="AlphaFoldDB" id="A0AAV5RXQ2"/>
<evidence type="ECO:0000256" key="4">
    <source>
        <dbReference type="ARBA" id="ARBA00022777"/>
    </source>
</evidence>
<evidence type="ECO:0000256" key="8">
    <source>
        <dbReference type="SAM" id="MobiDB-lite"/>
    </source>
</evidence>
<protein>
    <recommendedName>
        <fullName evidence="7">GTP:AMP phosphotransferase, mitochondrial</fullName>
        <ecNumber evidence="7">2.7.4.10</ecNumber>
    </recommendedName>
    <alternativeName>
        <fullName evidence="7">Adenylate kinase 3</fullName>
        <shortName evidence="7">AK 3</shortName>
    </alternativeName>
</protein>
<dbReference type="FunFam" id="3.40.50.300:FF:000106">
    <property type="entry name" value="Adenylate kinase mitochondrial"/>
    <property type="match status" value="1"/>
</dbReference>
<feature type="region of interest" description="LID" evidence="7">
    <location>
        <begin position="135"/>
        <end position="172"/>
    </location>
</feature>
<dbReference type="InterPro" id="IPR027417">
    <property type="entry name" value="P-loop_NTPase"/>
</dbReference>
<dbReference type="PROSITE" id="PS00113">
    <property type="entry name" value="ADENYLATE_KINASE"/>
    <property type="match status" value="1"/>
</dbReference>
<feature type="binding site" evidence="7">
    <location>
        <begin position="15"/>
        <end position="20"/>
    </location>
    <ligand>
        <name>GTP</name>
        <dbReference type="ChEBI" id="CHEBI:37565"/>
    </ligand>
</feature>
<dbReference type="Pfam" id="PF00406">
    <property type="entry name" value="ADK"/>
    <property type="match status" value="1"/>
</dbReference>
<dbReference type="GO" id="GO:0005759">
    <property type="term" value="C:mitochondrial matrix"/>
    <property type="evidence" value="ECO:0007669"/>
    <property type="project" value="UniProtKB-SubCell"/>
</dbReference>
<dbReference type="InterPro" id="IPR006259">
    <property type="entry name" value="Adenyl_kin_sub"/>
</dbReference>
<comment type="function">
    <text evidence="7">Involved in maintaining the homeostasis of cellular nucleotides by catalyzing the interconversion of nucleoside phosphates. Has GTP:AMP phosphotransferase and ITP:AMP phosphotransferase activities.</text>
</comment>
<comment type="subunit">
    <text evidence="7">Monomer.</text>
</comment>
<keyword evidence="5 7" id="KW-0496">Mitochondrion</keyword>
<feature type="binding site" evidence="7">
    <location>
        <position position="209"/>
    </location>
    <ligand>
        <name>GTP</name>
        <dbReference type="ChEBI" id="CHEBI:37565"/>
    </ligand>
</feature>
<dbReference type="PANTHER" id="PTHR23359">
    <property type="entry name" value="NUCLEOTIDE KINASE"/>
    <property type="match status" value="1"/>
</dbReference>
<comment type="domain">
    <text evidence="7">Consists of three domains, a large central CORE domain and two small peripheral domains, NMPbind and LID, which undergo movements during catalysis. The LID domain closes over the site of phosphoryl transfer upon GTP binding. Assembling and dissambling the active center during each catalytic cycle provides an effective means to prevent GTP hydrolysis.</text>
</comment>
<evidence type="ECO:0000256" key="1">
    <source>
        <dbReference type="ARBA" id="ARBA00004305"/>
    </source>
</evidence>
<dbReference type="GO" id="GO:0005524">
    <property type="term" value="F:ATP binding"/>
    <property type="evidence" value="ECO:0007669"/>
    <property type="project" value="InterPro"/>
</dbReference>
<evidence type="ECO:0000313" key="11">
    <source>
        <dbReference type="Proteomes" id="UP001377567"/>
    </source>
</evidence>
<dbReference type="CDD" id="cd01428">
    <property type="entry name" value="ADK"/>
    <property type="match status" value="1"/>
</dbReference>
<dbReference type="Pfam" id="PF05191">
    <property type="entry name" value="ADK_lid"/>
    <property type="match status" value="1"/>
</dbReference>
<feature type="binding site" evidence="7">
    <location>
        <position position="136"/>
    </location>
    <ligand>
        <name>GTP</name>
        <dbReference type="ChEBI" id="CHEBI:37565"/>
    </ligand>
</feature>
<feature type="region of interest" description="NMPbind" evidence="7">
    <location>
        <begin position="36"/>
        <end position="65"/>
    </location>
</feature>
<name>A0AAV5RXQ2_MAUHU</name>
<feature type="binding site" evidence="7">
    <location>
        <position position="101"/>
    </location>
    <ligand>
        <name>AMP</name>
        <dbReference type="ChEBI" id="CHEBI:456215"/>
    </ligand>
</feature>
<feature type="compositionally biased region" description="Basic and acidic residues" evidence="8">
    <location>
        <begin position="156"/>
        <end position="176"/>
    </location>
</feature>
<dbReference type="GO" id="GO:0046039">
    <property type="term" value="P:GTP metabolic process"/>
    <property type="evidence" value="ECO:0007669"/>
    <property type="project" value="UniProtKB-UniRule"/>
</dbReference>
<dbReference type="EMBL" id="BTGD01000006">
    <property type="protein sequence ID" value="GMM56033.1"/>
    <property type="molecule type" value="Genomic_DNA"/>
</dbReference>
<dbReference type="NCBIfam" id="TIGR01351">
    <property type="entry name" value="adk"/>
    <property type="match status" value="1"/>
</dbReference>
<dbReference type="Proteomes" id="UP001377567">
    <property type="component" value="Unassembled WGS sequence"/>
</dbReference>
<dbReference type="HAMAP" id="MF_00235">
    <property type="entry name" value="Adenylate_kinase_Adk"/>
    <property type="match status" value="1"/>
</dbReference>
<dbReference type="InterPro" id="IPR007862">
    <property type="entry name" value="Adenylate_kinase_lid-dom"/>
</dbReference>
<dbReference type="HAMAP" id="MF_03169">
    <property type="entry name" value="Adenylate_kinase_AK3"/>
    <property type="match status" value="1"/>
</dbReference>
<comment type="catalytic activity">
    <reaction evidence="7">
        <text>a ribonucleoside 5'-triphosphate + AMP = a ribonucleoside 5'-diphosphate + ADP</text>
        <dbReference type="Rhea" id="RHEA:13749"/>
        <dbReference type="ChEBI" id="CHEBI:57930"/>
        <dbReference type="ChEBI" id="CHEBI:61557"/>
        <dbReference type="ChEBI" id="CHEBI:456215"/>
        <dbReference type="ChEBI" id="CHEBI:456216"/>
        <dbReference type="EC" id="2.7.4.10"/>
    </reaction>
</comment>
<comment type="similarity">
    <text evidence="7">Belongs to the adenylate kinase family. AK3 subfamily.</text>
</comment>
<feature type="binding site" evidence="7">
    <location>
        <begin position="63"/>
        <end position="65"/>
    </location>
    <ligand>
        <name>AMP</name>
        <dbReference type="ChEBI" id="CHEBI:456215"/>
    </ligand>
</feature>
<feature type="binding site" evidence="7">
    <location>
        <position position="37"/>
    </location>
    <ligand>
        <name>AMP</name>
        <dbReference type="ChEBI" id="CHEBI:456215"/>
    </ligand>
</feature>
<feature type="binding site" evidence="7">
    <location>
        <position position="42"/>
    </location>
    <ligand>
        <name>AMP</name>
        <dbReference type="ChEBI" id="CHEBI:456215"/>
    </ligand>
</feature>
<dbReference type="GO" id="GO:0005525">
    <property type="term" value="F:GTP binding"/>
    <property type="evidence" value="ECO:0007669"/>
    <property type="project" value="UniProtKB-KW"/>
</dbReference>
<evidence type="ECO:0000256" key="3">
    <source>
        <dbReference type="ARBA" id="ARBA00022741"/>
    </source>
</evidence>
<evidence type="ECO:0000259" key="9">
    <source>
        <dbReference type="Pfam" id="PF05191"/>
    </source>
</evidence>
<evidence type="ECO:0000256" key="6">
    <source>
        <dbReference type="ARBA" id="ARBA00023134"/>
    </source>
</evidence>